<dbReference type="Gramene" id="OMP06195">
    <property type="protein sequence ID" value="OMP06195"/>
    <property type="gene ID" value="CCACVL1_01684"/>
</dbReference>
<dbReference type="Proteomes" id="UP000188268">
    <property type="component" value="Unassembled WGS sequence"/>
</dbReference>
<evidence type="ECO:0000313" key="6">
    <source>
        <dbReference type="EMBL" id="OMP06195.1"/>
    </source>
</evidence>
<evidence type="ECO:0000313" key="7">
    <source>
        <dbReference type="Proteomes" id="UP000188268"/>
    </source>
</evidence>
<dbReference type="PANTHER" id="PTHR12346:SF0">
    <property type="entry name" value="SIN3A, ISOFORM G"/>
    <property type="match status" value="1"/>
</dbReference>
<accession>A0A1R3KGI8</accession>
<dbReference type="InterPro" id="IPR039774">
    <property type="entry name" value="Sin3-like"/>
</dbReference>
<dbReference type="EMBL" id="AWWV01005012">
    <property type="protein sequence ID" value="OMP06195.1"/>
    <property type="molecule type" value="Genomic_DNA"/>
</dbReference>
<sequence>MKRIDQQPEMVVGGTGFPQKLTTNDALVYLKAIKDRFYDKRDKYDDFLEIMRDFRVKELFKGYPDLILGFNTFVPKEYEITLPPEDIEQLPPPRKRPVVEFDEAIFFLNKIKKRFDDGVYMSFMDILDMYRKQNMSITEVHHEGAALFKGHPDLLSEFMIHPQQPLTIMKI</sequence>
<dbReference type="GO" id="GO:0003714">
    <property type="term" value="F:transcription corepressor activity"/>
    <property type="evidence" value="ECO:0007669"/>
    <property type="project" value="InterPro"/>
</dbReference>
<comment type="caution">
    <text evidence="6">The sequence shown here is derived from an EMBL/GenBank/DDBJ whole genome shotgun (WGS) entry which is preliminary data.</text>
</comment>
<keyword evidence="2" id="KW-0678">Repressor</keyword>
<gene>
    <name evidence="6" type="ORF">CCACVL1_01684</name>
</gene>
<evidence type="ECO:0000256" key="3">
    <source>
        <dbReference type="ARBA" id="ARBA00022737"/>
    </source>
</evidence>
<dbReference type="OMA" id="RDENVYT"/>
<dbReference type="FunFam" id="1.20.1160.11:FF:000003">
    <property type="entry name" value="Paired amphipathic helix SIN3-like protein"/>
    <property type="match status" value="1"/>
</dbReference>
<comment type="subcellular location">
    <subcellularLocation>
        <location evidence="1 5">Nucleus</location>
    </subcellularLocation>
</comment>
<evidence type="ECO:0000256" key="5">
    <source>
        <dbReference type="PROSITE-ProRule" id="PRU00810"/>
    </source>
</evidence>
<dbReference type="Pfam" id="PF02671">
    <property type="entry name" value="PAH"/>
    <property type="match status" value="2"/>
</dbReference>
<dbReference type="InterPro" id="IPR036600">
    <property type="entry name" value="PAH_sf"/>
</dbReference>
<evidence type="ECO:0000256" key="2">
    <source>
        <dbReference type="ARBA" id="ARBA00022491"/>
    </source>
</evidence>
<keyword evidence="4 5" id="KW-0539">Nucleus</keyword>
<protein>
    <submittedName>
        <fullName evidence="6">Paired amphipathic helix</fullName>
    </submittedName>
</protein>
<dbReference type="InterPro" id="IPR003822">
    <property type="entry name" value="PAH"/>
</dbReference>
<reference evidence="6 7" key="1">
    <citation type="submission" date="2013-09" db="EMBL/GenBank/DDBJ databases">
        <title>Corchorus capsularis genome sequencing.</title>
        <authorList>
            <person name="Alam M."/>
            <person name="Haque M.S."/>
            <person name="Islam M.S."/>
            <person name="Emdad E.M."/>
            <person name="Islam M.M."/>
            <person name="Ahmed B."/>
            <person name="Halim A."/>
            <person name="Hossen Q.M.M."/>
            <person name="Hossain M.Z."/>
            <person name="Ahmed R."/>
            <person name="Khan M.M."/>
            <person name="Islam R."/>
            <person name="Rashid M.M."/>
            <person name="Khan S.A."/>
            <person name="Rahman M.S."/>
            <person name="Alam M."/>
        </authorList>
    </citation>
    <scope>NUCLEOTIDE SEQUENCE [LARGE SCALE GENOMIC DNA]</scope>
    <source>
        <strain evidence="7">cv. CVL-1</strain>
        <tissue evidence="6">Whole seedling</tissue>
    </source>
</reference>
<proteinExistence type="predicted"/>
<dbReference type="GO" id="GO:0000122">
    <property type="term" value="P:negative regulation of transcription by RNA polymerase II"/>
    <property type="evidence" value="ECO:0007669"/>
    <property type="project" value="TreeGrafter"/>
</dbReference>
<dbReference type="PROSITE" id="PS51477">
    <property type="entry name" value="PAH"/>
    <property type="match status" value="2"/>
</dbReference>
<dbReference type="PANTHER" id="PTHR12346">
    <property type="entry name" value="SIN3B-RELATED"/>
    <property type="match status" value="1"/>
</dbReference>
<organism evidence="6 7">
    <name type="scientific">Corchorus capsularis</name>
    <name type="common">Jute</name>
    <dbReference type="NCBI Taxonomy" id="210143"/>
    <lineage>
        <taxon>Eukaryota</taxon>
        <taxon>Viridiplantae</taxon>
        <taxon>Streptophyta</taxon>
        <taxon>Embryophyta</taxon>
        <taxon>Tracheophyta</taxon>
        <taxon>Spermatophyta</taxon>
        <taxon>Magnoliopsida</taxon>
        <taxon>eudicotyledons</taxon>
        <taxon>Gunneridae</taxon>
        <taxon>Pentapetalae</taxon>
        <taxon>rosids</taxon>
        <taxon>malvids</taxon>
        <taxon>Malvales</taxon>
        <taxon>Malvaceae</taxon>
        <taxon>Grewioideae</taxon>
        <taxon>Apeibeae</taxon>
        <taxon>Corchorus</taxon>
    </lineage>
</organism>
<dbReference type="OrthoDB" id="10265969at2759"/>
<evidence type="ECO:0000256" key="4">
    <source>
        <dbReference type="ARBA" id="ARBA00023242"/>
    </source>
</evidence>
<keyword evidence="3" id="KW-0677">Repeat</keyword>
<dbReference type="GO" id="GO:0000118">
    <property type="term" value="C:histone deacetylase complex"/>
    <property type="evidence" value="ECO:0007669"/>
    <property type="project" value="TreeGrafter"/>
</dbReference>
<dbReference type="STRING" id="210143.A0A1R3KGI8"/>
<evidence type="ECO:0000256" key="1">
    <source>
        <dbReference type="ARBA" id="ARBA00004123"/>
    </source>
</evidence>
<dbReference type="AlphaFoldDB" id="A0A1R3KGI8"/>
<name>A0A1R3KGI8_COCAP</name>
<dbReference type="GO" id="GO:0000785">
    <property type="term" value="C:chromatin"/>
    <property type="evidence" value="ECO:0007669"/>
    <property type="project" value="TreeGrafter"/>
</dbReference>
<keyword evidence="7" id="KW-1185">Reference proteome</keyword>
<dbReference type="SUPFAM" id="SSF47762">
    <property type="entry name" value="PAH2 domain"/>
    <property type="match status" value="2"/>
</dbReference>
<dbReference type="Gene3D" id="1.20.1160.11">
    <property type="entry name" value="Paired amphipathic helix"/>
    <property type="match status" value="2"/>
</dbReference>